<dbReference type="KEGG" id="asag:FGM00_16045"/>
<keyword evidence="2" id="KW-1185">Reference proteome</keyword>
<dbReference type="Proteomes" id="UP000310017">
    <property type="component" value="Chromosome"/>
</dbReference>
<dbReference type="AlphaFoldDB" id="A0A5B7SXM7"/>
<dbReference type="OrthoDB" id="1427840at2"/>
<dbReference type="EMBL" id="CP040710">
    <property type="protein sequence ID" value="QCX01544.1"/>
    <property type="molecule type" value="Genomic_DNA"/>
</dbReference>
<proteinExistence type="predicted"/>
<name>A0A5B7SXM7_9FLAO</name>
<dbReference type="RefSeq" id="WP_138853881.1">
    <property type="nucleotide sequence ID" value="NZ_CP040710.1"/>
</dbReference>
<sequence>MKNSIVYVLAFVFLICLGSCKEKAKQTAQSEGRDSTLVAQENQDTALGDLYVMVPNGLSLRADNALDSEKLAVMPFRSRVVLLQEAADTSLEVEHIKGGMHMVRYKGQTGYAFSGFLSHLPMPEEEEEGNEVYIAKLKENYSEVTFVSKPNDPDFHEGTTDTFTLPATSWHEAFYIVAAMYELPETLAFPNPSGPELETFEDPDKPQEVWDSFLTVNRENNALKKIEYYYRAEGFGYGVDIQRKSENLFQIEYLGFVD</sequence>
<gene>
    <name evidence="1" type="ORF">FGM00_16045</name>
</gene>
<evidence type="ECO:0000313" key="2">
    <source>
        <dbReference type="Proteomes" id="UP000310017"/>
    </source>
</evidence>
<organism evidence="1 2">
    <name type="scientific">Aggregatimonas sangjinii</name>
    <dbReference type="NCBI Taxonomy" id="2583587"/>
    <lineage>
        <taxon>Bacteria</taxon>
        <taxon>Pseudomonadati</taxon>
        <taxon>Bacteroidota</taxon>
        <taxon>Flavobacteriia</taxon>
        <taxon>Flavobacteriales</taxon>
        <taxon>Flavobacteriaceae</taxon>
        <taxon>Aggregatimonas</taxon>
    </lineage>
</organism>
<protein>
    <submittedName>
        <fullName evidence="1">SH3 domain-containing protein</fullName>
    </submittedName>
</protein>
<accession>A0A5B7SXM7</accession>
<evidence type="ECO:0000313" key="1">
    <source>
        <dbReference type="EMBL" id="QCX01544.1"/>
    </source>
</evidence>
<reference evidence="1 2" key="1">
    <citation type="submission" date="2019-05" db="EMBL/GenBank/DDBJ databases">
        <title>Genome sequencing of F202Z8.</title>
        <authorList>
            <person name="Kwon Y.M."/>
        </authorList>
    </citation>
    <scope>NUCLEOTIDE SEQUENCE [LARGE SCALE GENOMIC DNA]</scope>
    <source>
        <strain evidence="1 2">F202Z8</strain>
    </source>
</reference>